<dbReference type="AlphaFoldDB" id="A0AAV4QIV2"/>
<evidence type="ECO:0000313" key="8">
    <source>
        <dbReference type="Proteomes" id="UP001054837"/>
    </source>
</evidence>
<evidence type="ECO:0000256" key="3">
    <source>
        <dbReference type="ARBA" id="ARBA00022989"/>
    </source>
</evidence>
<evidence type="ECO:0000256" key="5">
    <source>
        <dbReference type="ARBA" id="ARBA00023170"/>
    </source>
</evidence>
<evidence type="ECO:0000256" key="2">
    <source>
        <dbReference type="ARBA" id="ARBA00022692"/>
    </source>
</evidence>
<name>A0AAV4QIV2_9ARAC</name>
<protein>
    <recommendedName>
        <fullName evidence="9">Gustatory receptor</fullName>
    </recommendedName>
</protein>
<dbReference type="GO" id="GO:0007606">
    <property type="term" value="P:sensory perception of chemical stimulus"/>
    <property type="evidence" value="ECO:0007669"/>
    <property type="project" value="TreeGrafter"/>
</dbReference>
<feature type="transmembrane region" description="Helical" evidence="6">
    <location>
        <begin position="82"/>
        <end position="101"/>
    </location>
</feature>
<keyword evidence="4 6" id="KW-0472">Membrane</keyword>
<feature type="transmembrane region" description="Helical" evidence="6">
    <location>
        <begin position="367"/>
        <end position="386"/>
    </location>
</feature>
<evidence type="ECO:0000256" key="6">
    <source>
        <dbReference type="SAM" id="Phobius"/>
    </source>
</evidence>
<evidence type="ECO:0000313" key="7">
    <source>
        <dbReference type="EMBL" id="GIY07338.1"/>
    </source>
</evidence>
<keyword evidence="3 6" id="KW-1133">Transmembrane helix</keyword>
<dbReference type="GO" id="GO:0038023">
    <property type="term" value="F:signaling receptor activity"/>
    <property type="evidence" value="ECO:0007669"/>
    <property type="project" value="UniProtKB-ARBA"/>
</dbReference>
<reference evidence="7 8" key="1">
    <citation type="submission" date="2021-06" db="EMBL/GenBank/DDBJ databases">
        <title>Caerostris darwini draft genome.</title>
        <authorList>
            <person name="Kono N."/>
            <person name="Arakawa K."/>
        </authorList>
    </citation>
    <scope>NUCLEOTIDE SEQUENCE [LARGE SCALE GENOMIC DNA]</scope>
</reference>
<accession>A0AAV4QIV2</accession>
<comment type="subcellular location">
    <subcellularLocation>
        <location evidence="1">Membrane</location>
        <topology evidence="1">Multi-pass membrane protein</topology>
    </subcellularLocation>
</comment>
<dbReference type="PANTHER" id="PTHR21421">
    <property type="entry name" value="GUSTATORY RECEPTOR"/>
    <property type="match status" value="1"/>
</dbReference>
<keyword evidence="2 6" id="KW-0812">Transmembrane</keyword>
<proteinExistence type="predicted"/>
<dbReference type="Proteomes" id="UP001054837">
    <property type="component" value="Unassembled WGS sequence"/>
</dbReference>
<dbReference type="EMBL" id="BPLQ01004331">
    <property type="protein sequence ID" value="GIY07338.1"/>
    <property type="molecule type" value="Genomic_DNA"/>
</dbReference>
<evidence type="ECO:0000256" key="4">
    <source>
        <dbReference type="ARBA" id="ARBA00023136"/>
    </source>
</evidence>
<feature type="transmembrane region" description="Helical" evidence="6">
    <location>
        <begin position="286"/>
        <end position="308"/>
    </location>
</feature>
<evidence type="ECO:0000256" key="1">
    <source>
        <dbReference type="ARBA" id="ARBA00004141"/>
    </source>
</evidence>
<feature type="transmembrane region" description="Helical" evidence="6">
    <location>
        <begin position="53"/>
        <end position="76"/>
    </location>
</feature>
<feature type="transmembrane region" description="Helical" evidence="6">
    <location>
        <begin position="257"/>
        <end position="280"/>
    </location>
</feature>
<dbReference type="GO" id="GO:0016020">
    <property type="term" value="C:membrane"/>
    <property type="evidence" value="ECO:0007669"/>
    <property type="project" value="UniProtKB-SubCell"/>
</dbReference>
<gene>
    <name evidence="7" type="primary">AVEN_65630_1</name>
    <name evidence="7" type="ORF">CDAR_20791</name>
</gene>
<evidence type="ECO:0008006" key="9">
    <source>
        <dbReference type="Google" id="ProtNLM"/>
    </source>
</evidence>
<keyword evidence="5" id="KW-0675">Receptor</keyword>
<keyword evidence="8" id="KW-1185">Reference proteome</keyword>
<dbReference type="PANTHER" id="PTHR21421:SF29">
    <property type="entry name" value="GUSTATORY RECEPTOR 5A FOR TREHALOSE-RELATED"/>
    <property type="match status" value="1"/>
</dbReference>
<comment type="caution">
    <text evidence="7">The sequence shown here is derived from an EMBL/GenBank/DDBJ whole genome shotgun (WGS) entry which is preliminary data.</text>
</comment>
<feature type="transmembrane region" description="Helical" evidence="6">
    <location>
        <begin position="189"/>
        <end position="209"/>
    </location>
</feature>
<sequence>MEYSCSLTVEDDKIADKRLNRHFDVFLKTFWIFGLDFVGYDGPSMLFKLFLKIWTCVNIFCYHFCIAVDVVWYFNHKIQEDVLAESVTNWVTVITFDFMLWKRTEMQKLMRLVQTETSKLTEKSQRKQRRQNFVVFISVLLYVIIFVSQNIVFKLEEGYNKYYHISFLNLASRNLREFLFQLGGFLKCFFIQGLLTVTIAFYLLLCLTCKRWFHHLKRQYFGNRRSLNLFEVQKFCSKFDELSNHVRLLDCIFSLPVALWLLMILMILCVRIVSILNPLLLTTNQMITVTVLSFSRAVITLIQMNFIADSVYKKATITLFQLDTFSRQERRVLNNAMYQEIQMALTRFTFTPTQLTFWKTARLSRRFLMTCVGMMTTYVIISIQLYPNAKRGLESMRG</sequence>
<dbReference type="GO" id="GO:0051606">
    <property type="term" value="P:detection of stimulus"/>
    <property type="evidence" value="ECO:0007669"/>
    <property type="project" value="UniProtKB-ARBA"/>
</dbReference>
<organism evidence="7 8">
    <name type="scientific">Caerostris darwini</name>
    <dbReference type="NCBI Taxonomy" id="1538125"/>
    <lineage>
        <taxon>Eukaryota</taxon>
        <taxon>Metazoa</taxon>
        <taxon>Ecdysozoa</taxon>
        <taxon>Arthropoda</taxon>
        <taxon>Chelicerata</taxon>
        <taxon>Arachnida</taxon>
        <taxon>Araneae</taxon>
        <taxon>Araneomorphae</taxon>
        <taxon>Entelegynae</taxon>
        <taxon>Araneoidea</taxon>
        <taxon>Araneidae</taxon>
        <taxon>Caerostris</taxon>
    </lineage>
</organism>
<feature type="transmembrane region" description="Helical" evidence="6">
    <location>
        <begin position="133"/>
        <end position="153"/>
    </location>
</feature>